<name>A0ABT4BSC6_9FIRM</name>
<organism evidence="3 4">
    <name type="scientific">Caproiciproducens galactitolivorans</name>
    <dbReference type="NCBI Taxonomy" id="642589"/>
    <lineage>
        <taxon>Bacteria</taxon>
        <taxon>Bacillati</taxon>
        <taxon>Bacillota</taxon>
        <taxon>Clostridia</taxon>
        <taxon>Eubacteriales</taxon>
        <taxon>Acutalibacteraceae</taxon>
        <taxon>Caproiciproducens</taxon>
    </lineage>
</organism>
<evidence type="ECO:0000256" key="1">
    <source>
        <dbReference type="SAM" id="SignalP"/>
    </source>
</evidence>
<dbReference type="Gene3D" id="3.40.190.10">
    <property type="entry name" value="Periplasmic binding protein-like II"/>
    <property type="match status" value="1"/>
</dbReference>
<feature type="chain" id="PRO_5046507437" evidence="1">
    <location>
        <begin position="23"/>
        <end position="491"/>
    </location>
</feature>
<protein>
    <submittedName>
        <fullName evidence="3">ABC transporter substrate-binding protein</fullName>
    </submittedName>
</protein>
<dbReference type="PROSITE" id="PS51257">
    <property type="entry name" value="PROKAR_LIPOPROTEIN"/>
    <property type="match status" value="1"/>
</dbReference>
<feature type="signal peptide" evidence="1">
    <location>
        <begin position="1"/>
        <end position="22"/>
    </location>
</feature>
<dbReference type="InterPro" id="IPR050490">
    <property type="entry name" value="Bact_solute-bd_prot1"/>
</dbReference>
<dbReference type="PANTHER" id="PTHR43649:SF17">
    <property type="entry name" value="ABC TRANSPORTER SOLUTE BINDING PROTEIN-SUGAR TRANSPORT"/>
    <property type="match status" value="1"/>
</dbReference>
<comment type="caution">
    <text evidence="3">The sequence shown here is derived from an EMBL/GenBank/DDBJ whole genome shotgun (WGS) entry which is preliminary data.</text>
</comment>
<dbReference type="SUPFAM" id="SSF53850">
    <property type="entry name" value="Periplasmic binding protein-like II"/>
    <property type="match status" value="1"/>
</dbReference>
<feature type="domain" description="DUF3502" evidence="2">
    <location>
        <begin position="423"/>
        <end position="487"/>
    </location>
</feature>
<sequence length="491" mass="55125">MKKITRILSGFCAAALMTSSLAGCQTKNASSDVKTSGKEIPTLTVWTIGNQPKNLDEGLAAMNDYTAKKIGVKINLKVAGWGDWETKMNQIINTSEYFDFMFSDNTKYAQQVSQGALAEITDEDLKAVPGLTKLIPEDVWSGAKIKGKLYAIPAYKDSAQTEYWIWDEAIVKKYHIDTKNAITLKQLDPILREIKKGEGAKNKNFYPFIVDFDGVKGMLMNYDDMTLGLPTIGVRVDDPERKVVSVLEQPEVMEDLSILHSWMEDGIMNKDAAICTELPRYRTVFSTQAYPGLEKSFAINMDISDGNTVMEKMAGPVYTNSTIQGSLQVISKQSKYKAECLKYLELLNTDRTLRDMWSYGKEGVNFNYVDKEKGVVKRVIGMDWGLPGYAQGTSATRSVDEGVPTDQWEQIKKLNEAAEKSVILGFTFDREPVRNEVQNVRAVWDKYKNNVKTGAKDPHEIVPQVIQEMKAAGMDKIIAEAQKQIDEQFKK</sequence>
<gene>
    <name evidence="3" type="ORF">OUY18_05910</name>
</gene>
<dbReference type="InterPro" id="IPR006059">
    <property type="entry name" value="SBP"/>
</dbReference>
<proteinExistence type="predicted"/>
<evidence type="ECO:0000259" key="2">
    <source>
        <dbReference type="Pfam" id="PF12010"/>
    </source>
</evidence>
<keyword evidence="4" id="KW-1185">Reference proteome</keyword>
<dbReference type="InterPro" id="IPR022627">
    <property type="entry name" value="DUF3502"/>
</dbReference>
<dbReference type="Pfam" id="PF01547">
    <property type="entry name" value="SBP_bac_1"/>
    <property type="match status" value="1"/>
</dbReference>
<accession>A0ABT4BSC6</accession>
<keyword evidence="1" id="KW-0732">Signal</keyword>
<dbReference type="Pfam" id="PF12010">
    <property type="entry name" value="DUF3502"/>
    <property type="match status" value="1"/>
</dbReference>
<reference evidence="3 4" key="1">
    <citation type="submission" date="2022-11" db="EMBL/GenBank/DDBJ databases">
        <authorList>
            <person name="Caiyu Z."/>
        </authorList>
    </citation>
    <scope>NUCLEOTIDE SEQUENCE [LARGE SCALE GENOMIC DNA]</scope>
    <source>
        <strain evidence="3 4">YR-4</strain>
    </source>
</reference>
<dbReference type="EMBL" id="JAPOHA010000005">
    <property type="protein sequence ID" value="MCY1713784.1"/>
    <property type="molecule type" value="Genomic_DNA"/>
</dbReference>
<dbReference type="PANTHER" id="PTHR43649">
    <property type="entry name" value="ARABINOSE-BINDING PROTEIN-RELATED"/>
    <property type="match status" value="1"/>
</dbReference>
<evidence type="ECO:0000313" key="4">
    <source>
        <dbReference type="Proteomes" id="UP001082703"/>
    </source>
</evidence>
<evidence type="ECO:0000313" key="3">
    <source>
        <dbReference type="EMBL" id="MCY1713784.1"/>
    </source>
</evidence>
<dbReference type="Proteomes" id="UP001082703">
    <property type="component" value="Unassembled WGS sequence"/>
</dbReference>
<dbReference type="RefSeq" id="WP_268057818.1">
    <property type="nucleotide sequence ID" value="NZ_JAPOHA010000005.1"/>
</dbReference>